<dbReference type="InterPro" id="IPR017907">
    <property type="entry name" value="Znf_RING_CS"/>
</dbReference>
<evidence type="ECO:0000256" key="4">
    <source>
        <dbReference type="ARBA" id="ARBA00022723"/>
    </source>
</evidence>
<protein>
    <recommendedName>
        <fullName evidence="2">RING-type E3 ubiquitin transferase</fullName>
        <ecNumber evidence="2">2.3.2.27</ecNumber>
    </recommendedName>
</protein>
<comment type="catalytic activity">
    <reaction evidence="1">
        <text>S-ubiquitinyl-[E2 ubiquitin-conjugating enzyme]-L-cysteine + [acceptor protein]-L-lysine = [E2 ubiquitin-conjugating enzyme]-L-cysteine + N(6)-ubiquitinyl-[acceptor protein]-L-lysine.</text>
        <dbReference type="EC" id="2.3.2.27"/>
    </reaction>
</comment>
<dbReference type="OrthoDB" id="6375809at2759"/>
<evidence type="ECO:0000256" key="3">
    <source>
        <dbReference type="ARBA" id="ARBA00022679"/>
    </source>
</evidence>
<evidence type="ECO:0000256" key="9">
    <source>
        <dbReference type="SAM" id="MobiDB-lite"/>
    </source>
</evidence>
<keyword evidence="3" id="KW-0808">Transferase</keyword>
<feature type="region of interest" description="Disordered" evidence="9">
    <location>
        <begin position="505"/>
        <end position="530"/>
    </location>
</feature>
<keyword evidence="7" id="KW-0805">Transcription regulation</keyword>
<keyword evidence="4" id="KW-0479">Metal-binding</keyword>
<evidence type="ECO:0000256" key="8">
    <source>
        <dbReference type="ARBA" id="ARBA00023163"/>
    </source>
</evidence>
<dbReference type="Pfam" id="PF00097">
    <property type="entry name" value="zf-C3HC4"/>
    <property type="match status" value="1"/>
</dbReference>
<dbReference type="VEuPathDB" id="VectorBase:HLOH_060640"/>
<keyword evidence="8" id="KW-0804">Transcription</keyword>
<dbReference type="Proteomes" id="UP000821853">
    <property type="component" value="Chromosome 2"/>
</dbReference>
<reference evidence="11 12" key="1">
    <citation type="journal article" date="2020" name="Cell">
        <title>Large-Scale Comparative Analyses of Tick Genomes Elucidate Their Genetic Diversity and Vector Capacities.</title>
        <authorList>
            <consortium name="Tick Genome and Microbiome Consortium (TIGMIC)"/>
            <person name="Jia N."/>
            <person name="Wang J."/>
            <person name="Shi W."/>
            <person name="Du L."/>
            <person name="Sun Y."/>
            <person name="Zhan W."/>
            <person name="Jiang J.F."/>
            <person name="Wang Q."/>
            <person name="Zhang B."/>
            <person name="Ji P."/>
            <person name="Bell-Sakyi L."/>
            <person name="Cui X.M."/>
            <person name="Yuan T.T."/>
            <person name="Jiang B.G."/>
            <person name="Yang W.F."/>
            <person name="Lam T.T."/>
            <person name="Chang Q.C."/>
            <person name="Ding S.J."/>
            <person name="Wang X.J."/>
            <person name="Zhu J.G."/>
            <person name="Ruan X.D."/>
            <person name="Zhao L."/>
            <person name="Wei J.T."/>
            <person name="Ye R.Z."/>
            <person name="Que T.C."/>
            <person name="Du C.H."/>
            <person name="Zhou Y.H."/>
            <person name="Cheng J.X."/>
            <person name="Dai P.F."/>
            <person name="Guo W.B."/>
            <person name="Han X.H."/>
            <person name="Huang E.J."/>
            <person name="Li L.F."/>
            <person name="Wei W."/>
            <person name="Gao Y.C."/>
            <person name="Liu J.Z."/>
            <person name="Shao H.Z."/>
            <person name="Wang X."/>
            <person name="Wang C.C."/>
            <person name="Yang T.C."/>
            <person name="Huo Q.B."/>
            <person name="Li W."/>
            <person name="Chen H.Y."/>
            <person name="Chen S.E."/>
            <person name="Zhou L.G."/>
            <person name="Ni X.B."/>
            <person name="Tian J.H."/>
            <person name="Sheng Y."/>
            <person name="Liu T."/>
            <person name="Pan Y.S."/>
            <person name="Xia L.Y."/>
            <person name="Li J."/>
            <person name="Zhao F."/>
            <person name="Cao W.C."/>
        </authorList>
    </citation>
    <scope>NUCLEOTIDE SEQUENCE [LARGE SCALE GENOMIC DNA]</scope>
    <source>
        <strain evidence="11">HaeL-2018</strain>
    </source>
</reference>
<sequence length="530" mass="57885">MAPAKGRCRKHCCTWESSLPSAMSMQLLKPRRGSVELAVIFANARAISVGALHLRRSGTVRDWTRGFSRICVGLIRGRVFGAKRPLRGSRASMAASRVAPGGPKAEAPERPVSPEQSCAICLGPPENQSFTDSCFHTFCFSCLLEWSKVRPPLSPPPDWCARAGLRAGGTLQRVTDEGPPSSGRMLRGPENLIPVGHSTALADRLTPHGKLCPRDSHGVTSARDSFLPRESGGASAAAPRTPSKRNKSGNVLNRSARKLIVHCYECWQARELKCTVEDRVCGQEGGTGGVLSTPPRKCPWNAEKKRHSALYNSFTLNALRSCKHHFFRRNEIPTVAEITKEFSERTARMASLMDVSIHGKQTGDYHEEMDGPRMKSWFDGVLQWLPSGSVMVMDSASLTAERGGANDEIPQAGDHTAVGQQRHPVRRWAGQEAAAGDSCSSATTFPANRTFSIAHVEQLLKDKVAEVTAEHWREALRHVQTLEAEFQQVTCRSDHIDPIVVALEEDDGSTSDDATPSDSDISGVWPVDEL</sequence>
<dbReference type="AlphaFoldDB" id="A0A9J6FXN9"/>
<dbReference type="SUPFAM" id="SSF57850">
    <property type="entry name" value="RING/U-box"/>
    <property type="match status" value="1"/>
</dbReference>
<gene>
    <name evidence="11" type="ORF">HPB48_011020</name>
</gene>
<dbReference type="PANTHER" id="PTHR46077">
    <property type="entry name" value="E3 UBIQUITIN-PROTEIN LIGASE TOPORS"/>
    <property type="match status" value="1"/>
</dbReference>
<name>A0A9J6FXN9_HAELO</name>
<evidence type="ECO:0000313" key="12">
    <source>
        <dbReference type="Proteomes" id="UP000821853"/>
    </source>
</evidence>
<keyword evidence="6" id="KW-0862">Zinc</keyword>
<feature type="region of interest" description="Disordered" evidence="9">
    <location>
        <begin position="209"/>
        <end position="251"/>
    </location>
</feature>
<feature type="domain" description="Zinc finger C3HC4 RING-type" evidence="10">
    <location>
        <begin position="118"/>
        <end position="148"/>
    </location>
</feature>
<evidence type="ECO:0000259" key="10">
    <source>
        <dbReference type="Pfam" id="PF00097"/>
    </source>
</evidence>
<evidence type="ECO:0000256" key="5">
    <source>
        <dbReference type="ARBA" id="ARBA00022771"/>
    </source>
</evidence>
<dbReference type="EC" id="2.3.2.27" evidence="2"/>
<proteinExistence type="predicted"/>
<dbReference type="PROSITE" id="PS00518">
    <property type="entry name" value="ZF_RING_1"/>
    <property type="match status" value="1"/>
</dbReference>
<evidence type="ECO:0000256" key="2">
    <source>
        <dbReference type="ARBA" id="ARBA00012483"/>
    </source>
</evidence>
<keyword evidence="12" id="KW-1185">Reference proteome</keyword>
<dbReference type="GO" id="GO:0006513">
    <property type="term" value="P:protein monoubiquitination"/>
    <property type="evidence" value="ECO:0007669"/>
    <property type="project" value="TreeGrafter"/>
</dbReference>
<keyword evidence="5" id="KW-0863">Zinc-finger</keyword>
<dbReference type="GO" id="GO:0008270">
    <property type="term" value="F:zinc ion binding"/>
    <property type="evidence" value="ECO:0007669"/>
    <property type="project" value="UniProtKB-KW"/>
</dbReference>
<accession>A0A9J6FXN9</accession>
<dbReference type="GO" id="GO:0061630">
    <property type="term" value="F:ubiquitin protein ligase activity"/>
    <property type="evidence" value="ECO:0007669"/>
    <property type="project" value="UniProtKB-EC"/>
</dbReference>
<dbReference type="PANTHER" id="PTHR46077:SF1">
    <property type="entry name" value="TOP1 BINDING ARGININE_SERINE RICH PROTEIN, E3 UBIQUITIN LIGASE"/>
    <property type="match status" value="1"/>
</dbReference>
<dbReference type="InterPro" id="IPR018957">
    <property type="entry name" value="Znf_C3HC4_RING-type"/>
</dbReference>
<dbReference type="Gene3D" id="3.30.40.10">
    <property type="entry name" value="Zinc/RING finger domain, C3HC4 (zinc finger)"/>
    <property type="match status" value="1"/>
</dbReference>
<dbReference type="InterPro" id="IPR013083">
    <property type="entry name" value="Znf_RING/FYVE/PHD"/>
</dbReference>
<feature type="region of interest" description="Disordered" evidence="9">
    <location>
        <begin position="91"/>
        <end position="111"/>
    </location>
</feature>
<evidence type="ECO:0000256" key="6">
    <source>
        <dbReference type="ARBA" id="ARBA00022833"/>
    </source>
</evidence>
<evidence type="ECO:0000256" key="1">
    <source>
        <dbReference type="ARBA" id="ARBA00000900"/>
    </source>
</evidence>
<dbReference type="GO" id="GO:0000209">
    <property type="term" value="P:protein polyubiquitination"/>
    <property type="evidence" value="ECO:0007669"/>
    <property type="project" value="TreeGrafter"/>
</dbReference>
<evidence type="ECO:0000313" key="11">
    <source>
        <dbReference type="EMBL" id="KAH9367097.1"/>
    </source>
</evidence>
<evidence type="ECO:0000256" key="7">
    <source>
        <dbReference type="ARBA" id="ARBA00023015"/>
    </source>
</evidence>
<dbReference type="EMBL" id="JABSTR010000004">
    <property type="protein sequence ID" value="KAH9367097.1"/>
    <property type="molecule type" value="Genomic_DNA"/>
</dbReference>
<comment type="caution">
    <text evidence="11">The sequence shown here is derived from an EMBL/GenBank/DDBJ whole genome shotgun (WGS) entry which is preliminary data.</text>
</comment>
<organism evidence="11 12">
    <name type="scientific">Haemaphysalis longicornis</name>
    <name type="common">Bush tick</name>
    <dbReference type="NCBI Taxonomy" id="44386"/>
    <lineage>
        <taxon>Eukaryota</taxon>
        <taxon>Metazoa</taxon>
        <taxon>Ecdysozoa</taxon>
        <taxon>Arthropoda</taxon>
        <taxon>Chelicerata</taxon>
        <taxon>Arachnida</taxon>
        <taxon>Acari</taxon>
        <taxon>Parasitiformes</taxon>
        <taxon>Ixodida</taxon>
        <taxon>Ixodoidea</taxon>
        <taxon>Ixodidae</taxon>
        <taxon>Haemaphysalinae</taxon>
        <taxon>Haemaphysalis</taxon>
    </lineage>
</organism>
<feature type="compositionally biased region" description="Low complexity" evidence="9">
    <location>
        <begin position="511"/>
        <end position="522"/>
    </location>
</feature>